<dbReference type="InterPro" id="IPR012505">
    <property type="entry name" value="YbbR"/>
</dbReference>
<comment type="caution">
    <text evidence="1">The sequence shown here is derived from an EMBL/GenBank/DDBJ whole genome shotgun (WGS) entry which is preliminary data.</text>
</comment>
<dbReference type="Gene3D" id="2.170.120.40">
    <property type="entry name" value="YbbR-like domain"/>
    <property type="match status" value="2"/>
</dbReference>
<dbReference type="InterPro" id="IPR053154">
    <property type="entry name" value="c-di-AMP_regulator"/>
</dbReference>
<proteinExistence type="predicted"/>
<dbReference type="PANTHER" id="PTHR37804:SF1">
    <property type="entry name" value="CDAA REGULATORY PROTEIN CDAR"/>
    <property type="match status" value="1"/>
</dbReference>
<dbReference type="Proteomes" id="UP000601522">
    <property type="component" value="Unassembled WGS sequence"/>
</dbReference>
<dbReference type="RefSeq" id="WP_249324383.1">
    <property type="nucleotide sequence ID" value="NZ_JACRTK010000004.1"/>
</dbReference>
<evidence type="ECO:0000313" key="2">
    <source>
        <dbReference type="Proteomes" id="UP000601522"/>
    </source>
</evidence>
<dbReference type="EMBL" id="JACRTK010000004">
    <property type="protein sequence ID" value="MBC8591521.1"/>
    <property type="molecule type" value="Genomic_DNA"/>
</dbReference>
<gene>
    <name evidence="1" type="ORF">H8689_10405</name>
</gene>
<keyword evidence="2" id="KW-1185">Reference proteome</keyword>
<dbReference type="PANTHER" id="PTHR37804">
    <property type="entry name" value="CDAA REGULATORY PROTEIN CDAR"/>
    <property type="match status" value="1"/>
</dbReference>
<organism evidence="1 2">
    <name type="scientific">Wansuia hejianensis</name>
    <dbReference type="NCBI Taxonomy" id="2763667"/>
    <lineage>
        <taxon>Bacteria</taxon>
        <taxon>Bacillati</taxon>
        <taxon>Bacillota</taxon>
        <taxon>Clostridia</taxon>
        <taxon>Lachnospirales</taxon>
        <taxon>Lachnospiraceae</taxon>
        <taxon>Wansuia</taxon>
    </lineage>
</organism>
<evidence type="ECO:0008006" key="3">
    <source>
        <dbReference type="Google" id="ProtNLM"/>
    </source>
</evidence>
<protein>
    <recommendedName>
        <fullName evidence="3">YbbR-like protein</fullName>
    </recommendedName>
</protein>
<dbReference type="Gene3D" id="2.170.120.30">
    <property type="match status" value="2"/>
</dbReference>
<evidence type="ECO:0000313" key="1">
    <source>
        <dbReference type="EMBL" id="MBC8591521.1"/>
    </source>
</evidence>
<reference evidence="1 2" key="1">
    <citation type="submission" date="2020-08" db="EMBL/GenBank/DDBJ databases">
        <title>Genome public.</title>
        <authorList>
            <person name="Liu C."/>
            <person name="Sun Q."/>
        </authorList>
    </citation>
    <scope>NUCLEOTIDE SEQUENCE [LARGE SCALE GENOMIC DNA]</scope>
    <source>
        <strain evidence="1 2">NSJ-26</strain>
    </source>
</reference>
<dbReference type="AlphaFoldDB" id="A0A926EYX8"/>
<dbReference type="Pfam" id="PF07949">
    <property type="entry name" value="YbbR"/>
    <property type="match status" value="3"/>
</dbReference>
<name>A0A926EYX8_9FIRM</name>
<accession>A0A926EYX8</accession>
<sequence>MSKGKNNLTPKIFALLIAVFLWSYVMSEVNPERPTEYRNIPVTYQNMSALERQGLVIMDPKEAKVNVKVTGKKSDMDKFSSSGGVNNIVVQVDLSGYREGQFKVPVKVSLSDNSSNIKIVSWEPQEILFTFDELITDEREVKVETTGELGNNFVLENIDVKPETVLISGPRRWVNEVSEVKAIVGLEGRQESVKLKAPIQLLDDKGNVVRGVESKPDTVDVGISILRKKTLPIRLQTKGELPDNFTIYQTDIHPSTVTVKGDKSLEDLDYINTKPIDVNSLLVGSSMEVELDLPENIQLLNPEQKISLTYSIEEAVSKEFKFAPSELEIRNLDDKLNLESIDYDKEIQLILGGSRITLENINKDSIKLYLDLKDIAEGSHQVEIKVEIPKDVTIESINPKNLKLNLKKKEEG</sequence>